<evidence type="ECO:0000313" key="4">
    <source>
        <dbReference type="EMBL" id="ACM20611.1"/>
    </source>
</evidence>
<dbReference type="PROSITE" id="PS50111">
    <property type="entry name" value="CHEMOTAXIS_TRANSDUC_2"/>
    <property type="match status" value="1"/>
</dbReference>
<dbReference type="InterPro" id="IPR004089">
    <property type="entry name" value="MCPsignal_dom"/>
</dbReference>
<protein>
    <submittedName>
        <fullName evidence="4">Methyl-accepting chemotaxis sensory transducer, class 34H-related</fullName>
    </submittedName>
</protein>
<gene>
    <name evidence="4" type="primary">mcp34H-1</name>
    <name evidence="4" type="ordered locus">Geob_2257</name>
</gene>
<evidence type="ECO:0000313" key="5">
    <source>
        <dbReference type="Proteomes" id="UP000007721"/>
    </source>
</evidence>
<sequence>MFMDNNVPAFNVKSLPSSWPARLASASRLLMEISGTTEEEFLATGARLHDFYDRAGQISQMSSEMAGQVSGEEISHTIGRLREILVQMDEYLVHGEKETEQSSQTLRSILLLLDRTAAPLSGFRKINKSLRMLGISTKIESARLGQSAAGFDTLANDVAQLSIQVLEKAGTILEQKELLTSVIRQTLNQVLDLGIEQKGQVKGILERTQASLAALTEVNSRCSTAASAIAEASGVVSRNIGEVVMSMQFHDIVRQQIEHVAEALDDLQNSLESEGEDRDGMAPALAQTAVGICQLQAAQLSHASDELNGAVGRIVDNLHGIAAKEARLSEDTSAMAGVADQTGSSFLTGLEADLTVVGAVLDQSSQLNRALTKAMNTVAETVTEITAFVSDIEFIGEEIELIALNAQVKAALTGDDGAALGVLAEAIQRLSVDAIAQTSAVSNMLTEVTNATEGLCNSARADATELDQEVEEMVSSLPGLLQSLQRVNDSLSECLKNMQGAVETLCTDIDAATNGITAHFQVTQVIDQVRSELCTIIDEARLIAPSSDAENGNLMQLADRYTMDSERKIHHSMIKKEEGASTQPVPADPVSEVSSPASDGLGDNVELF</sequence>
<dbReference type="GO" id="GO:0007165">
    <property type="term" value="P:signal transduction"/>
    <property type="evidence" value="ECO:0007669"/>
    <property type="project" value="UniProtKB-KW"/>
</dbReference>
<dbReference type="AlphaFoldDB" id="B9M9N9"/>
<proteinExistence type="predicted"/>
<feature type="region of interest" description="Disordered" evidence="2">
    <location>
        <begin position="574"/>
        <end position="608"/>
    </location>
</feature>
<dbReference type="RefSeq" id="WP_012647340.1">
    <property type="nucleotide sequence ID" value="NC_011979.1"/>
</dbReference>
<feature type="domain" description="Methyl-accepting transducer" evidence="3">
    <location>
        <begin position="299"/>
        <end position="503"/>
    </location>
</feature>
<accession>B9M9N9</accession>
<dbReference type="HOGENOM" id="CLU_030861_0_0_7"/>
<keyword evidence="1" id="KW-0807">Transducer</keyword>
<organism evidence="4 5">
    <name type="scientific">Geotalea daltonii (strain DSM 22248 / JCM 15807 / FRC-32)</name>
    <name type="common">Geobacter daltonii</name>
    <dbReference type="NCBI Taxonomy" id="316067"/>
    <lineage>
        <taxon>Bacteria</taxon>
        <taxon>Pseudomonadati</taxon>
        <taxon>Thermodesulfobacteriota</taxon>
        <taxon>Desulfuromonadia</taxon>
        <taxon>Geobacterales</taxon>
        <taxon>Geobacteraceae</taxon>
        <taxon>Geotalea</taxon>
    </lineage>
</organism>
<dbReference type="Pfam" id="PF00015">
    <property type="entry name" value="MCPsignal"/>
    <property type="match status" value="1"/>
</dbReference>
<dbReference type="Proteomes" id="UP000007721">
    <property type="component" value="Chromosome"/>
</dbReference>
<dbReference type="Gene3D" id="1.10.287.950">
    <property type="entry name" value="Methyl-accepting chemotaxis protein"/>
    <property type="match status" value="2"/>
</dbReference>
<dbReference type="KEGG" id="geo:Geob_2257"/>
<evidence type="ECO:0000256" key="1">
    <source>
        <dbReference type="PROSITE-ProRule" id="PRU00284"/>
    </source>
</evidence>
<dbReference type="EMBL" id="CP001390">
    <property type="protein sequence ID" value="ACM20611.1"/>
    <property type="molecule type" value="Genomic_DNA"/>
</dbReference>
<dbReference type="GO" id="GO:0016020">
    <property type="term" value="C:membrane"/>
    <property type="evidence" value="ECO:0007669"/>
    <property type="project" value="InterPro"/>
</dbReference>
<dbReference type="SUPFAM" id="SSF58104">
    <property type="entry name" value="Methyl-accepting chemotaxis protein (MCP) signaling domain"/>
    <property type="match status" value="2"/>
</dbReference>
<evidence type="ECO:0000259" key="3">
    <source>
        <dbReference type="PROSITE" id="PS50111"/>
    </source>
</evidence>
<name>B9M9N9_GEODF</name>
<dbReference type="STRING" id="316067.Geob_2257"/>
<reference evidence="4 5" key="1">
    <citation type="submission" date="2009-01" db="EMBL/GenBank/DDBJ databases">
        <title>Complete sequence of Geobacter sp. FRC-32.</title>
        <authorList>
            <consortium name="US DOE Joint Genome Institute"/>
            <person name="Lucas S."/>
            <person name="Copeland A."/>
            <person name="Lapidus A."/>
            <person name="Glavina del Rio T."/>
            <person name="Dalin E."/>
            <person name="Tice H."/>
            <person name="Bruce D."/>
            <person name="Goodwin L."/>
            <person name="Pitluck S."/>
            <person name="Saunders E."/>
            <person name="Brettin T."/>
            <person name="Detter J.C."/>
            <person name="Han C."/>
            <person name="Larimer F."/>
            <person name="Land M."/>
            <person name="Hauser L."/>
            <person name="Kyrpides N."/>
            <person name="Ovchinnikova G."/>
            <person name="Kostka J."/>
            <person name="Richardson P."/>
        </authorList>
    </citation>
    <scope>NUCLEOTIDE SEQUENCE [LARGE SCALE GENOMIC DNA]</scope>
    <source>
        <strain evidence="5">DSM 22248 / JCM 15807 / FRC-32</strain>
    </source>
</reference>
<dbReference type="eggNOG" id="COG0840">
    <property type="taxonomic scope" value="Bacteria"/>
</dbReference>
<evidence type="ECO:0000256" key="2">
    <source>
        <dbReference type="SAM" id="MobiDB-lite"/>
    </source>
</evidence>
<keyword evidence="5" id="KW-1185">Reference proteome</keyword>
<dbReference type="OrthoDB" id="9816265at2"/>